<reference evidence="1 2" key="1">
    <citation type="submission" date="2019-02" db="EMBL/GenBank/DDBJ databases">
        <title>Deep-cultivation of Planctomycetes and their phenomic and genomic characterization uncovers novel biology.</title>
        <authorList>
            <person name="Wiegand S."/>
            <person name="Jogler M."/>
            <person name="Boedeker C."/>
            <person name="Pinto D."/>
            <person name="Vollmers J."/>
            <person name="Rivas-Marin E."/>
            <person name="Kohn T."/>
            <person name="Peeters S.H."/>
            <person name="Heuer A."/>
            <person name="Rast P."/>
            <person name="Oberbeckmann S."/>
            <person name="Bunk B."/>
            <person name="Jeske O."/>
            <person name="Meyerdierks A."/>
            <person name="Storesund J.E."/>
            <person name="Kallscheuer N."/>
            <person name="Luecker S."/>
            <person name="Lage O.M."/>
            <person name="Pohl T."/>
            <person name="Merkel B.J."/>
            <person name="Hornburger P."/>
            <person name="Mueller R.-W."/>
            <person name="Bruemmer F."/>
            <person name="Labrenz M."/>
            <person name="Spormann A.M."/>
            <person name="Op den Camp H."/>
            <person name="Overmann J."/>
            <person name="Amann R."/>
            <person name="Jetten M.S.M."/>
            <person name="Mascher T."/>
            <person name="Medema M.H."/>
            <person name="Devos D.P."/>
            <person name="Kaster A.-K."/>
            <person name="Ovreas L."/>
            <person name="Rohde M."/>
            <person name="Galperin M.Y."/>
            <person name="Jogler C."/>
        </authorList>
    </citation>
    <scope>NUCLEOTIDE SEQUENCE [LARGE SCALE GENOMIC DNA]</scope>
    <source>
        <strain evidence="1 2">Mal52</strain>
    </source>
</reference>
<organism evidence="1 2">
    <name type="scientific">Symmachiella dynata</name>
    <dbReference type="NCBI Taxonomy" id="2527995"/>
    <lineage>
        <taxon>Bacteria</taxon>
        <taxon>Pseudomonadati</taxon>
        <taxon>Planctomycetota</taxon>
        <taxon>Planctomycetia</taxon>
        <taxon>Planctomycetales</taxon>
        <taxon>Planctomycetaceae</taxon>
        <taxon>Symmachiella</taxon>
    </lineage>
</organism>
<evidence type="ECO:0000313" key="1">
    <source>
        <dbReference type="EMBL" id="QDU44609.1"/>
    </source>
</evidence>
<dbReference type="Proteomes" id="UP000319383">
    <property type="component" value="Chromosome"/>
</dbReference>
<evidence type="ECO:0000313" key="2">
    <source>
        <dbReference type="Proteomes" id="UP000319383"/>
    </source>
</evidence>
<dbReference type="KEGG" id="sdyn:Mal52_30950"/>
<sequence>MSNNAILSTVLQVHREVEAAGFRGIAVISAEQLNWLRNTLTAIEEMGAEFLAQRLRRFIESAEQQDKHAGARLLELLTTLRLFERALTLEAAQFQLGGLCAVHDSFAVDNEHGEEA</sequence>
<dbReference type="AlphaFoldDB" id="A0A517ZQ44"/>
<dbReference type="RefSeq" id="WP_145376941.1">
    <property type="nucleotide sequence ID" value="NZ_CAXBED010000082.1"/>
</dbReference>
<dbReference type="EMBL" id="CP036276">
    <property type="protein sequence ID" value="QDU44609.1"/>
    <property type="molecule type" value="Genomic_DNA"/>
</dbReference>
<gene>
    <name evidence="1" type="ORF">Mal52_30950</name>
</gene>
<protein>
    <submittedName>
        <fullName evidence="1">Uncharacterized protein</fullName>
    </submittedName>
</protein>
<proteinExistence type="predicted"/>
<name>A0A517ZQ44_9PLAN</name>
<keyword evidence="2" id="KW-1185">Reference proteome</keyword>
<accession>A0A517ZQ44</accession>